<feature type="transmembrane region" description="Helical" evidence="13">
    <location>
        <begin position="166"/>
        <end position="187"/>
    </location>
</feature>
<dbReference type="PANTHER" id="PTHR30070">
    <property type="entry name" value="HEME EXPORTER PROTEIN B"/>
    <property type="match status" value="1"/>
</dbReference>
<evidence type="ECO:0000256" key="12">
    <source>
        <dbReference type="PIRNR" id="PIRNR002764"/>
    </source>
</evidence>
<dbReference type="PIRSF" id="PIRSF002764">
    <property type="entry name" value="CcmB"/>
    <property type="match status" value="1"/>
</dbReference>
<keyword evidence="8 13" id="KW-0812">Transmembrane</keyword>
<keyword evidence="10 13" id="KW-1133">Transmembrane helix</keyword>
<evidence type="ECO:0000256" key="2">
    <source>
        <dbReference type="ARBA" id="ARBA00004429"/>
    </source>
</evidence>
<evidence type="ECO:0000256" key="10">
    <source>
        <dbReference type="ARBA" id="ARBA00022989"/>
    </source>
</evidence>
<keyword evidence="7 12" id="KW-0997">Cell inner membrane</keyword>
<evidence type="ECO:0000313" key="14">
    <source>
        <dbReference type="EMBL" id="CAA0091120.1"/>
    </source>
</evidence>
<evidence type="ECO:0000256" key="9">
    <source>
        <dbReference type="ARBA" id="ARBA00022748"/>
    </source>
</evidence>
<dbReference type="GO" id="GO:1903607">
    <property type="term" value="P:cytochrome c biosynthetic process"/>
    <property type="evidence" value="ECO:0007669"/>
    <property type="project" value="TreeGrafter"/>
</dbReference>
<keyword evidence="5 12" id="KW-0813">Transport</keyword>
<evidence type="ECO:0000256" key="11">
    <source>
        <dbReference type="ARBA" id="ARBA00023136"/>
    </source>
</evidence>
<evidence type="ECO:0000256" key="5">
    <source>
        <dbReference type="ARBA" id="ARBA00022448"/>
    </source>
</evidence>
<keyword evidence="9 12" id="KW-0201">Cytochrome c-type biogenesis</keyword>
<feature type="transmembrane region" description="Helical" evidence="13">
    <location>
        <begin position="26"/>
        <end position="47"/>
    </location>
</feature>
<sequence>MQQGTVVHGMLAVIRREVLLLSRKRLAMLNPLFFSFLVALMFPLGLGPEPGKLQMLAPGLVWVIALLSALMTTDGMYKDDFDDGSLALIVLSPQPAYFLQMGRLIAQWLGTGLVISLAAPLVGVMLNLPPSASLTLLASLLLGTVTLVFVGGIGAALTVGLKNSGILLTLIVLPLYVPVLIFGAASVQAAAQSMNALPYLALLAAFMVLALTLAPLAIQAALKINLDAS</sequence>
<accession>A0A5S9NT35</accession>
<keyword evidence="6 12" id="KW-1003">Cell membrane</keyword>
<dbReference type="NCBIfam" id="TIGR01190">
    <property type="entry name" value="ccmB"/>
    <property type="match status" value="1"/>
</dbReference>
<dbReference type="GO" id="GO:0005886">
    <property type="term" value="C:plasma membrane"/>
    <property type="evidence" value="ECO:0007669"/>
    <property type="project" value="UniProtKB-SubCell"/>
</dbReference>
<evidence type="ECO:0000256" key="7">
    <source>
        <dbReference type="ARBA" id="ARBA00022519"/>
    </source>
</evidence>
<comment type="function">
    <text evidence="1 12">Required for the export of heme to the periplasm for the biogenesis of c-type cytochromes.</text>
</comment>
<dbReference type="PRINTS" id="PR01414">
    <property type="entry name" value="CCMBBIOGNSIS"/>
</dbReference>
<feature type="transmembrane region" description="Helical" evidence="13">
    <location>
        <begin position="199"/>
        <end position="222"/>
    </location>
</feature>
<evidence type="ECO:0000256" key="13">
    <source>
        <dbReference type="SAM" id="Phobius"/>
    </source>
</evidence>
<reference evidence="14 15" key="1">
    <citation type="submission" date="2019-11" db="EMBL/GenBank/DDBJ databases">
        <authorList>
            <person name="Holert J."/>
        </authorList>
    </citation>
    <scope>NUCLEOTIDE SEQUENCE [LARGE SCALE GENOMIC DNA]</scope>
    <source>
        <strain evidence="14">BC5_2</strain>
    </source>
</reference>
<proteinExistence type="inferred from homology"/>
<feature type="transmembrane region" description="Helical" evidence="13">
    <location>
        <begin position="108"/>
        <end position="128"/>
    </location>
</feature>
<dbReference type="AlphaFoldDB" id="A0A5S9NT35"/>
<comment type="subcellular location">
    <subcellularLocation>
        <location evidence="2">Cell inner membrane</location>
        <topology evidence="2">Multi-pass membrane protein</topology>
    </subcellularLocation>
</comment>
<evidence type="ECO:0000313" key="15">
    <source>
        <dbReference type="Proteomes" id="UP000434580"/>
    </source>
</evidence>
<feature type="transmembrane region" description="Helical" evidence="13">
    <location>
        <begin position="53"/>
        <end position="71"/>
    </location>
</feature>
<dbReference type="GO" id="GO:0015232">
    <property type="term" value="F:heme transmembrane transporter activity"/>
    <property type="evidence" value="ECO:0007669"/>
    <property type="project" value="InterPro"/>
</dbReference>
<name>A0A5S9NT35_9GAMM</name>
<dbReference type="InterPro" id="IPR026031">
    <property type="entry name" value="Cyt_c_CcmB_bac"/>
</dbReference>
<dbReference type="EMBL" id="CACSII010000002">
    <property type="protein sequence ID" value="CAA0091120.1"/>
    <property type="molecule type" value="Genomic_DNA"/>
</dbReference>
<comment type="similarity">
    <text evidence="3 12">Belongs to the CcmB/CycW/HelB family.</text>
</comment>
<dbReference type="GO" id="GO:0017004">
    <property type="term" value="P:cytochrome complex assembly"/>
    <property type="evidence" value="ECO:0007669"/>
    <property type="project" value="UniProtKB-KW"/>
</dbReference>
<evidence type="ECO:0000256" key="4">
    <source>
        <dbReference type="ARBA" id="ARBA00016452"/>
    </source>
</evidence>
<gene>
    <name evidence="14" type="primary">ccmB</name>
    <name evidence="14" type="ORF">DPBNPPHM_02979</name>
</gene>
<dbReference type="Proteomes" id="UP000434580">
    <property type="component" value="Unassembled WGS sequence"/>
</dbReference>
<evidence type="ECO:0000256" key="3">
    <source>
        <dbReference type="ARBA" id="ARBA00010544"/>
    </source>
</evidence>
<dbReference type="InterPro" id="IPR003544">
    <property type="entry name" value="Cyt_c_biogenesis_CcmB"/>
</dbReference>
<feature type="transmembrane region" description="Helical" evidence="13">
    <location>
        <begin position="134"/>
        <end position="159"/>
    </location>
</feature>
<evidence type="ECO:0000256" key="6">
    <source>
        <dbReference type="ARBA" id="ARBA00022475"/>
    </source>
</evidence>
<evidence type="ECO:0000256" key="1">
    <source>
        <dbReference type="ARBA" id="ARBA00002442"/>
    </source>
</evidence>
<dbReference type="Pfam" id="PF03379">
    <property type="entry name" value="CcmB"/>
    <property type="match status" value="1"/>
</dbReference>
<dbReference type="PANTHER" id="PTHR30070:SF1">
    <property type="entry name" value="CYTOCHROME C BIOGENESIS B-RELATED"/>
    <property type="match status" value="1"/>
</dbReference>
<evidence type="ECO:0000256" key="8">
    <source>
        <dbReference type="ARBA" id="ARBA00022692"/>
    </source>
</evidence>
<protein>
    <recommendedName>
        <fullName evidence="4 12">Heme exporter protein B</fullName>
    </recommendedName>
</protein>
<organism evidence="14 15">
    <name type="scientific">BD1-7 clade bacterium</name>
    <dbReference type="NCBI Taxonomy" id="2029982"/>
    <lineage>
        <taxon>Bacteria</taxon>
        <taxon>Pseudomonadati</taxon>
        <taxon>Pseudomonadota</taxon>
        <taxon>Gammaproteobacteria</taxon>
        <taxon>Cellvibrionales</taxon>
        <taxon>Spongiibacteraceae</taxon>
        <taxon>BD1-7 clade</taxon>
    </lineage>
</organism>
<keyword evidence="11 12" id="KW-0472">Membrane</keyword>